<proteinExistence type="inferred from homology"/>
<dbReference type="EMBL" id="WBOT01000001">
    <property type="protein sequence ID" value="KAB2335683.1"/>
    <property type="molecule type" value="Genomic_DNA"/>
</dbReference>
<dbReference type="FunFam" id="1.10.3730.20:FF:000001">
    <property type="entry name" value="Quaternary ammonium compound resistance transporter SugE"/>
    <property type="match status" value="1"/>
</dbReference>
<dbReference type="SUPFAM" id="SSF103481">
    <property type="entry name" value="Multidrug resistance efflux transporter EmrE"/>
    <property type="match status" value="1"/>
</dbReference>
<dbReference type="InterPro" id="IPR037185">
    <property type="entry name" value="EmrE-like"/>
</dbReference>
<comment type="caution">
    <text evidence="9">The sequence shown here is derived from an EMBL/GenBank/DDBJ whole genome shotgun (WGS) entry which is preliminary data.</text>
</comment>
<keyword evidence="6 8" id="KW-0472">Membrane</keyword>
<keyword evidence="2" id="KW-0813">Transport</keyword>
<evidence type="ECO:0000256" key="1">
    <source>
        <dbReference type="ARBA" id="ARBA00004651"/>
    </source>
</evidence>
<evidence type="ECO:0000313" key="10">
    <source>
        <dbReference type="Proteomes" id="UP000441354"/>
    </source>
</evidence>
<keyword evidence="10" id="KW-1185">Reference proteome</keyword>
<sequence length="115" mass="11809">MKGMYYLAGSIIFEAFGTTMLKLSDGFTNLLPSIGVAAGFLLAFLLLSYALKTMSLSVAYATWSGVGTALSVVIGILLFDEGISVIKAAGVCLVIGGIALLNTAAQAQPAGKEVE</sequence>
<comment type="similarity">
    <text evidence="7">Belongs to the drug/metabolite transporter (DMT) superfamily. Small multidrug resistance (SMR) (TC 2.A.7.1) family.</text>
</comment>
<dbReference type="InterPro" id="IPR045324">
    <property type="entry name" value="Small_multidrug_res"/>
</dbReference>
<evidence type="ECO:0000256" key="6">
    <source>
        <dbReference type="ARBA" id="ARBA00023136"/>
    </source>
</evidence>
<keyword evidence="4 7" id="KW-0812">Transmembrane</keyword>
<dbReference type="PANTHER" id="PTHR30561:SF1">
    <property type="entry name" value="MULTIDRUG TRANSPORTER EMRE"/>
    <property type="match status" value="1"/>
</dbReference>
<comment type="subcellular location">
    <subcellularLocation>
        <location evidence="1 7">Cell membrane</location>
        <topology evidence="1 7">Multi-pass membrane protein</topology>
    </subcellularLocation>
</comment>
<name>A0A7V7RQL0_9BACI</name>
<dbReference type="GO" id="GO:0022857">
    <property type="term" value="F:transmembrane transporter activity"/>
    <property type="evidence" value="ECO:0007669"/>
    <property type="project" value="InterPro"/>
</dbReference>
<feature type="transmembrane region" description="Helical" evidence="8">
    <location>
        <begin position="30"/>
        <end position="51"/>
    </location>
</feature>
<dbReference type="Proteomes" id="UP000441354">
    <property type="component" value="Unassembled WGS sequence"/>
</dbReference>
<gene>
    <name evidence="9" type="ORF">F7732_03705</name>
</gene>
<dbReference type="InterPro" id="IPR000390">
    <property type="entry name" value="Small_drug/metabolite_transptr"/>
</dbReference>
<reference evidence="9 10" key="1">
    <citation type="journal article" date="2014" name="Arch. Microbiol.">
        <title>Bacillus mesophilum sp. nov., strain IITR-54T, a novel 4-chlorobiphenyl dechlorinating bacterium.</title>
        <authorList>
            <person name="Manickam N."/>
            <person name="Singh N.K."/>
            <person name="Bajaj A."/>
            <person name="Kumar R.M."/>
            <person name="Kaur G."/>
            <person name="Kaur N."/>
            <person name="Bala M."/>
            <person name="Kumar A."/>
            <person name="Mayilraj S."/>
        </authorList>
    </citation>
    <scope>NUCLEOTIDE SEQUENCE [LARGE SCALE GENOMIC DNA]</scope>
    <source>
        <strain evidence="9 10">IITR-54</strain>
    </source>
</reference>
<dbReference type="RefSeq" id="WP_151572298.1">
    <property type="nucleotide sequence ID" value="NZ_WBOT01000001.1"/>
</dbReference>
<dbReference type="GO" id="GO:0005886">
    <property type="term" value="C:plasma membrane"/>
    <property type="evidence" value="ECO:0007669"/>
    <property type="project" value="UniProtKB-SubCell"/>
</dbReference>
<evidence type="ECO:0000313" key="9">
    <source>
        <dbReference type="EMBL" id="KAB2335683.1"/>
    </source>
</evidence>
<evidence type="ECO:0000256" key="5">
    <source>
        <dbReference type="ARBA" id="ARBA00022989"/>
    </source>
</evidence>
<keyword evidence="3" id="KW-1003">Cell membrane</keyword>
<evidence type="ECO:0000256" key="3">
    <source>
        <dbReference type="ARBA" id="ARBA00022475"/>
    </source>
</evidence>
<organism evidence="9 10">
    <name type="scientific">Bacillus mesophilum</name>
    <dbReference type="NCBI Taxonomy" id="1071718"/>
    <lineage>
        <taxon>Bacteria</taxon>
        <taxon>Bacillati</taxon>
        <taxon>Bacillota</taxon>
        <taxon>Bacilli</taxon>
        <taxon>Bacillales</taxon>
        <taxon>Bacillaceae</taxon>
        <taxon>Bacillus</taxon>
    </lineage>
</organism>
<accession>A0A7V7RQL0</accession>
<keyword evidence="5 8" id="KW-1133">Transmembrane helix</keyword>
<evidence type="ECO:0000256" key="4">
    <source>
        <dbReference type="ARBA" id="ARBA00022692"/>
    </source>
</evidence>
<dbReference type="OrthoDB" id="21828at2"/>
<dbReference type="AlphaFoldDB" id="A0A7V7RQL0"/>
<evidence type="ECO:0000256" key="8">
    <source>
        <dbReference type="SAM" id="Phobius"/>
    </source>
</evidence>
<dbReference type="Pfam" id="PF00893">
    <property type="entry name" value="Multi_Drug_Res"/>
    <property type="match status" value="1"/>
</dbReference>
<protein>
    <submittedName>
        <fullName evidence="9">Multidrug efflux SMR transporter</fullName>
    </submittedName>
</protein>
<feature type="transmembrane region" description="Helical" evidence="8">
    <location>
        <begin position="58"/>
        <end position="79"/>
    </location>
</feature>
<dbReference type="Gene3D" id="1.10.3730.20">
    <property type="match status" value="1"/>
</dbReference>
<feature type="transmembrane region" description="Helical" evidence="8">
    <location>
        <begin position="85"/>
        <end position="105"/>
    </location>
</feature>
<evidence type="ECO:0000256" key="7">
    <source>
        <dbReference type="RuleBase" id="RU003942"/>
    </source>
</evidence>
<evidence type="ECO:0000256" key="2">
    <source>
        <dbReference type="ARBA" id="ARBA00022448"/>
    </source>
</evidence>
<dbReference type="PANTHER" id="PTHR30561">
    <property type="entry name" value="SMR FAMILY PROTON-DEPENDENT DRUG EFFLUX TRANSPORTER SUGE"/>
    <property type="match status" value="1"/>
</dbReference>